<dbReference type="InterPro" id="IPR041916">
    <property type="entry name" value="Anti_sigma_zinc_sf"/>
</dbReference>
<name>A0A5D4I942_9ACTN</name>
<accession>A0A5D4I942</accession>
<proteinExistence type="predicted"/>
<comment type="caution">
    <text evidence="5">The sequence shown here is derived from an EMBL/GenBank/DDBJ whole genome shotgun (WGS) entry which is preliminary data.</text>
</comment>
<evidence type="ECO:0000313" key="6">
    <source>
        <dbReference type="Proteomes" id="UP000323242"/>
    </source>
</evidence>
<dbReference type="RefSeq" id="WP_148904808.1">
    <property type="nucleotide sequence ID" value="NZ_VSZQ01000280.1"/>
</dbReference>
<dbReference type="AlphaFoldDB" id="A0A5D4I942"/>
<dbReference type="EMBL" id="VSZQ01000280">
    <property type="protein sequence ID" value="TYR49406.1"/>
    <property type="molecule type" value="Genomic_DNA"/>
</dbReference>
<keyword evidence="2" id="KW-0804">Transcription</keyword>
<evidence type="ECO:0000256" key="3">
    <source>
        <dbReference type="SAM" id="MobiDB-lite"/>
    </source>
</evidence>
<reference evidence="5 6" key="1">
    <citation type="submission" date="2019-08" db="EMBL/GenBank/DDBJ databases">
        <title>Draft genome for granaticin producer strain Streptomyces parvus C05.</title>
        <authorList>
            <person name="Gonzalez-Pimentel J.L."/>
        </authorList>
    </citation>
    <scope>NUCLEOTIDE SEQUENCE [LARGE SCALE GENOMIC DNA]</scope>
    <source>
        <strain evidence="5 6">C05</strain>
    </source>
</reference>
<dbReference type="InterPro" id="IPR027383">
    <property type="entry name" value="Znf_put"/>
</dbReference>
<evidence type="ECO:0000313" key="5">
    <source>
        <dbReference type="EMBL" id="TYR49406.1"/>
    </source>
</evidence>
<feature type="region of interest" description="Disordered" evidence="3">
    <location>
        <begin position="70"/>
        <end position="103"/>
    </location>
</feature>
<dbReference type="Pfam" id="PF13490">
    <property type="entry name" value="zf-HC2"/>
    <property type="match status" value="1"/>
</dbReference>
<evidence type="ECO:0000256" key="2">
    <source>
        <dbReference type="ARBA" id="ARBA00023163"/>
    </source>
</evidence>
<keyword evidence="1" id="KW-0805">Transcription regulation</keyword>
<protein>
    <recommendedName>
        <fullName evidence="4">Putative zinc-finger domain-containing protein</fullName>
    </recommendedName>
</protein>
<evidence type="ECO:0000256" key="1">
    <source>
        <dbReference type="ARBA" id="ARBA00023015"/>
    </source>
</evidence>
<gene>
    <name evidence="5" type="ORF">FY004_33480</name>
</gene>
<feature type="domain" description="Putative zinc-finger" evidence="4">
    <location>
        <begin position="29"/>
        <end position="55"/>
    </location>
</feature>
<dbReference type="Gene3D" id="1.10.10.1320">
    <property type="entry name" value="Anti-sigma factor, zinc-finger domain"/>
    <property type="match status" value="1"/>
</dbReference>
<organism evidence="5 6">
    <name type="scientific">Streptomyces parvus</name>
    <dbReference type="NCBI Taxonomy" id="66428"/>
    <lineage>
        <taxon>Bacteria</taxon>
        <taxon>Bacillati</taxon>
        <taxon>Actinomycetota</taxon>
        <taxon>Actinomycetes</taxon>
        <taxon>Kitasatosporales</taxon>
        <taxon>Streptomycetaceae</taxon>
        <taxon>Streptomyces</taxon>
    </lineage>
</organism>
<keyword evidence="6" id="KW-1185">Reference proteome</keyword>
<dbReference type="Proteomes" id="UP000323242">
    <property type="component" value="Unassembled WGS sequence"/>
</dbReference>
<evidence type="ECO:0000259" key="4">
    <source>
        <dbReference type="Pfam" id="PF13490"/>
    </source>
</evidence>
<sequence length="103" mass="11530">MTRQRGPVPGREWVTCGETIRHLRLRGQVEAYADGELAGGRRVRMAAHIDRCWACSGTLQLLQLIKASLRNSPRRTPPSLASARMRRLAKELSTPSGQGRHRC</sequence>